<dbReference type="SUPFAM" id="SSF101874">
    <property type="entry name" value="YceI-like"/>
    <property type="match status" value="1"/>
</dbReference>
<dbReference type="EMBL" id="BMFL01000019">
    <property type="protein sequence ID" value="GGF07528.1"/>
    <property type="molecule type" value="Genomic_DNA"/>
</dbReference>
<dbReference type="RefSeq" id="WP_072928809.1">
    <property type="nucleotide sequence ID" value="NZ_BMFL01000019.1"/>
</dbReference>
<reference evidence="2" key="1">
    <citation type="journal article" date="2014" name="Int. J. Syst. Evol. Microbiol.">
        <title>Complete genome of a new Firmicutes species belonging to the dominant human colonic microbiota ('Ruminococcus bicirculans') reveals two chromosomes and a selective capacity to utilize plant glucans.</title>
        <authorList>
            <consortium name="NISC Comparative Sequencing Program"/>
            <person name="Wegmann U."/>
            <person name="Louis P."/>
            <person name="Goesmann A."/>
            <person name="Henrissat B."/>
            <person name="Duncan S.H."/>
            <person name="Flint H.J."/>
        </authorList>
    </citation>
    <scope>NUCLEOTIDE SEQUENCE</scope>
    <source>
        <strain evidence="2">CGMCC 1.12707</strain>
    </source>
</reference>
<dbReference type="OrthoDB" id="951410at2"/>
<keyword evidence="5" id="KW-1185">Reference proteome</keyword>
<reference evidence="3" key="2">
    <citation type="submission" date="2016-11" db="EMBL/GenBank/DDBJ databases">
        <authorList>
            <person name="Jaros S."/>
            <person name="Januszkiewicz K."/>
            <person name="Wedrychowicz H."/>
        </authorList>
    </citation>
    <scope>NUCLEOTIDE SEQUENCE [LARGE SCALE GENOMIC DNA]</scope>
    <source>
        <strain evidence="3">DSM 27989</strain>
    </source>
</reference>
<organism evidence="3 4">
    <name type="scientific">Chishuiella changwenlii</name>
    <dbReference type="NCBI Taxonomy" id="1434701"/>
    <lineage>
        <taxon>Bacteria</taxon>
        <taxon>Pseudomonadati</taxon>
        <taxon>Bacteroidota</taxon>
        <taxon>Flavobacteriia</taxon>
        <taxon>Flavobacteriales</taxon>
        <taxon>Weeksellaceae</taxon>
        <taxon>Chishuiella</taxon>
    </lineage>
</organism>
<reference evidence="4" key="3">
    <citation type="submission" date="2016-11" db="EMBL/GenBank/DDBJ databases">
        <authorList>
            <person name="Varghese N."/>
            <person name="Submissions S."/>
        </authorList>
    </citation>
    <scope>NUCLEOTIDE SEQUENCE [LARGE SCALE GENOMIC DNA]</scope>
    <source>
        <strain evidence="4">DSM 27989</strain>
    </source>
</reference>
<dbReference type="PANTHER" id="PTHR34406:SF1">
    <property type="entry name" value="PROTEIN YCEI"/>
    <property type="match status" value="1"/>
</dbReference>
<reference evidence="2" key="5">
    <citation type="submission" date="2024-05" db="EMBL/GenBank/DDBJ databases">
        <authorList>
            <person name="Sun Q."/>
            <person name="Zhou Y."/>
        </authorList>
    </citation>
    <scope>NUCLEOTIDE SEQUENCE</scope>
    <source>
        <strain evidence="2">CGMCC 1.12707</strain>
    </source>
</reference>
<evidence type="ECO:0000313" key="3">
    <source>
        <dbReference type="EMBL" id="SHK47053.1"/>
    </source>
</evidence>
<evidence type="ECO:0000313" key="4">
    <source>
        <dbReference type="Proteomes" id="UP000184120"/>
    </source>
</evidence>
<evidence type="ECO:0000259" key="1">
    <source>
        <dbReference type="SMART" id="SM00867"/>
    </source>
</evidence>
<gene>
    <name evidence="2" type="ORF">GCM10010984_25940</name>
    <name evidence="3" type="ORF">SAMN05443634_10186</name>
</gene>
<evidence type="ECO:0000313" key="2">
    <source>
        <dbReference type="EMBL" id="GGF07528.1"/>
    </source>
</evidence>
<protein>
    <submittedName>
        <fullName evidence="3">Polyisoprenoid-binding protein YceI</fullName>
    </submittedName>
</protein>
<proteinExistence type="predicted"/>
<dbReference type="Pfam" id="PF04264">
    <property type="entry name" value="YceI"/>
    <property type="match status" value="1"/>
</dbReference>
<sequence length="228" mass="24043">MKKLFLGLAVVSAVVLTSCGGKTDTKEATEAKEGATSTEGAAEYAVDTTTSVINWKGGKTFDDIKKPEEGHYGVVKLKEGSVKVNNGVLESGKFVADFASFESKDLDADAESKGKLDGHLKSADFLDVEKFPTATFEITSVKPLQGGDYNSEISGNLDFRGTPKNVTFKANVTVDANGTTIKSEEFGINRKDFGITFTGGGGSIVKDEVLLQVDLTAKPAAVTAEVAK</sequence>
<dbReference type="InterPro" id="IPR036761">
    <property type="entry name" value="TTHA0802/YceI-like_sf"/>
</dbReference>
<dbReference type="Gene3D" id="2.40.128.110">
    <property type="entry name" value="Lipid/polyisoprenoid-binding, YceI-like"/>
    <property type="match status" value="1"/>
</dbReference>
<dbReference type="STRING" id="1434701.SAMN05443634_10186"/>
<dbReference type="SMART" id="SM00867">
    <property type="entry name" value="YceI"/>
    <property type="match status" value="1"/>
</dbReference>
<dbReference type="PANTHER" id="PTHR34406">
    <property type="entry name" value="PROTEIN YCEI"/>
    <property type="match status" value="1"/>
</dbReference>
<dbReference type="Proteomes" id="UP000184120">
    <property type="component" value="Unassembled WGS sequence"/>
</dbReference>
<accession>A0A1M6SQR3</accession>
<feature type="domain" description="Lipid/polyisoprenoid-binding YceI-like" evidence="1">
    <location>
        <begin position="43"/>
        <end position="218"/>
    </location>
</feature>
<evidence type="ECO:0000313" key="5">
    <source>
        <dbReference type="Proteomes" id="UP000650994"/>
    </source>
</evidence>
<dbReference type="EMBL" id="FRBH01000001">
    <property type="protein sequence ID" value="SHK47053.1"/>
    <property type="molecule type" value="Genomic_DNA"/>
</dbReference>
<dbReference type="Proteomes" id="UP000650994">
    <property type="component" value="Unassembled WGS sequence"/>
</dbReference>
<dbReference type="AlphaFoldDB" id="A0A1M6SQR3"/>
<reference evidence="5" key="4">
    <citation type="journal article" date="2019" name="Int. J. Syst. Evol. Microbiol.">
        <title>The Global Catalogue of Microorganisms (GCM) 10K type strain sequencing project: providing services to taxonomists for standard genome sequencing and annotation.</title>
        <authorList>
            <consortium name="The Broad Institute Genomics Platform"/>
            <consortium name="The Broad Institute Genome Sequencing Center for Infectious Disease"/>
            <person name="Wu L."/>
            <person name="Ma J."/>
        </authorList>
    </citation>
    <scope>NUCLEOTIDE SEQUENCE [LARGE SCALE GENOMIC DNA]</scope>
    <source>
        <strain evidence="5">CGMCC 1.12707</strain>
    </source>
</reference>
<name>A0A1M6SQR3_9FLAO</name>
<dbReference type="InterPro" id="IPR007372">
    <property type="entry name" value="Lipid/polyisoprenoid-bd_YceI"/>
</dbReference>
<dbReference type="PROSITE" id="PS51257">
    <property type="entry name" value="PROKAR_LIPOPROTEIN"/>
    <property type="match status" value="1"/>
</dbReference>